<keyword evidence="1" id="KW-0812">Transmembrane</keyword>
<dbReference type="AlphaFoldDB" id="A0A495SNG5"/>
<reference evidence="2 3" key="1">
    <citation type="submission" date="2018-10" db="EMBL/GenBank/DDBJ databases">
        <title>Genomic Encyclopedia of Archaeal and Bacterial Type Strains, Phase II (KMG-II): from individual species to whole genera.</title>
        <authorList>
            <person name="Goeker M."/>
        </authorList>
    </citation>
    <scope>NUCLEOTIDE SEQUENCE [LARGE SCALE GENOMIC DNA]</scope>
    <source>
        <strain evidence="2 3">DSM 14219</strain>
    </source>
</reference>
<sequence>MRKLINTESFIFHFFWLTLLAAGSLFIMISCENENLEIQQNFPFEVKVLPVREDIAFGQTTAIKMKIVRSGIYSGTHYYIRYFQYDGFGILKYKHGLFEFKPNDVYDLPEGEEEEIALYYTSKSAVSQSFDIWISDNFGNEKQLSFKFNHVD</sequence>
<protein>
    <submittedName>
        <fullName evidence="2">Uncharacterized protein DUF3872</fullName>
    </submittedName>
</protein>
<dbReference type="InterPro" id="IPR024355">
    <property type="entry name" value="TraQ_bacteroidetes"/>
</dbReference>
<keyword evidence="1" id="KW-0472">Membrane</keyword>
<feature type="transmembrane region" description="Helical" evidence="1">
    <location>
        <begin position="12"/>
        <end position="30"/>
    </location>
</feature>
<dbReference type="OrthoDB" id="669114at2"/>
<accession>A0A495SNG5</accession>
<dbReference type="RefSeq" id="WP_121460667.1">
    <property type="nucleotide sequence ID" value="NZ_RBXB01000001.1"/>
</dbReference>
<dbReference type="Gene3D" id="2.60.40.2410">
    <property type="entry name" value="Uncharacterised protein PF12988, DUF3872"/>
    <property type="match status" value="1"/>
</dbReference>
<keyword evidence="1" id="KW-1133">Transmembrane helix</keyword>
<evidence type="ECO:0000256" key="1">
    <source>
        <dbReference type="SAM" id="Phobius"/>
    </source>
</evidence>
<comment type="caution">
    <text evidence="2">The sequence shown here is derived from an EMBL/GenBank/DDBJ whole genome shotgun (WGS) entry which is preliminary data.</text>
</comment>
<dbReference type="InterPro" id="IPR038707">
    <property type="entry name" value="TraQ_sf"/>
</dbReference>
<keyword evidence="3" id="KW-1185">Reference proteome</keyword>
<dbReference type="PROSITE" id="PS51257">
    <property type="entry name" value="PROKAR_LIPOPROTEIN"/>
    <property type="match status" value="1"/>
</dbReference>
<dbReference type="Pfam" id="PF12988">
    <property type="entry name" value="TraQ_transposon"/>
    <property type="match status" value="1"/>
</dbReference>
<dbReference type="EMBL" id="RBXB01000001">
    <property type="protein sequence ID" value="RKT01783.1"/>
    <property type="molecule type" value="Genomic_DNA"/>
</dbReference>
<evidence type="ECO:0000313" key="3">
    <source>
        <dbReference type="Proteomes" id="UP000272428"/>
    </source>
</evidence>
<evidence type="ECO:0000313" key="2">
    <source>
        <dbReference type="EMBL" id="RKT01783.1"/>
    </source>
</evidence>
<name>A0A495SNG5_9FLAO</name>
<gene>
    <name evidence="2" type="ORF">BCF58_1008</name>
</gene>
<organism evidence="2 3">
    <name type="scientific">Chryseobacterium defluvii</name>
    <dbReference type="NCBI Taxonomy" id="160396"/>
    <lineage>
        <taxon>Bacteria</taxon>
        <taxon>Pseudomonadati</taxon>
        <taxon>Bacteroidota</taxon>
        <taxon>Flavobacteriia</taxon>
        <taxon>Flavobacteriales</taxon>
        <taxon>Weeksellaceae</taxon>
        <taxon>Chryseobacterium group</taxon>
        <taxon>Chryseobacterium</taxon>
    </lineage>
</organism>
<proteinExistence type="predicted"/>
<dbReference type="Proteomes" id="UP000272428">
    <property type="component" value="Unassembled WGS sequence"/>
</dbReference>